<name>A0A223KQM8_9BACI</name>
<evidence type="ECO:0000256" key="9">
    <source>
        <dbReference type="ARBA" id="ARBA00048731"/>
    </source>
</evidence>
<dbReference type="PANTHER" id="PTHR42938">
    <property type="entry name" value="FORMATE DEHYDROGENASE 1"/>
    <property type="match status" value="1"/>
</dbReference>
<evidence type="ECO:0000256" key="2">
    <source>
        <dbReference type="ARBA" id="ARBA00005216"/>
    </source>
</evidence>
<dbReference type="GO" id="GO:0004617">
    <property type="term" value="F:phosphoglycerate dehydrogenase activity"/>
    <property type="evidence" value="ECO:0007669"/>
    <property type="project" value="UniProtKB-EC"/>
</dbReference>
<dbReference type="CDD" id="cd12174">
    <property type="entry name" value="PGDH_like_3"/>
    <property type="match status" value="1"/>
</dbReference>
<dbReference type="RefSeq" id="WP_066420665.1">
    <property type="nucleotide sequence ID" value="NZ_CP018866.1"/>
</dbReference>
<dbReference type="Pfam" id="PF00389">
    <property type="entry name" value="2-Hacid_dh"/>
    <property type="match status" value="1"/>
</dbReference>
<dbReference type="UniPathway" id="UPA00135">
    <property type="reaction ID" value="UER00196"/>
</dbReference>
<evidence type="ECO:0000256" key="6">
    <source>
        <dbReference type="ARBA" id="ARBA00021582"/>
    </source>
</evidence>
<proteinExistence type="inferred from homology"/>
<comment type="catalytic activity">
    <reaction evidence="9">
        <text>(2R)-3-phosphoglycerate + NAD(+) = 3-phosphooxypyruvate + NADH + H(+)</text>
        <dbReference type="Rhea" id="RHEA:12641"/>
        <dbReference type="ChEBI" id="CHEBI:15378"/>
        <dbReference type="ChEBI" id="CHEBI:18110"/>
        <dbReference type="ChEBI" id="CHEBI:57540"/>
        <dbReference type="ChEBI" id="CHEBI:57945"/>
        <dbReference type="ChEBI" id="CHEBI:58272"/>
        <dbReference type="EC" id="1.1.1.95"/>
    </reaction>
</comment>
<dbReference type="EC" id="1.1.1.95" evidence="5"/>
<dbReference type="AlphaFoldDB" id="A0A223KQM8"/>
<evidence type="ECO:0000259" key="11">
    <source>
        <dbReference type="PROSITE" id="PS51671"/>
    </source>
</evidence>
<evidence type="ECO:0000256" key="7">
    <source>
        <dbReference type="ARBA" id="ARBA00030455"/>
    </source>
</evidence>
<dbReference type="Gene3D" id="3.30.70.260">
    <property type="match status" value="1"/>
</dbReference>
<comment type="function">
    <text evidence="1">Catalyzes the reversible oxidation of 3-phospho-D-glycerate to 3-phosphonooxypyruvate, the first step of the phosphorylated L-serine biosynthesis pathway. Also catalyzes the reversible oxidation of 2-hydroxyglutarate to 2-oxoglutarate.</text>
</comment>
<evidence type="ECO:0000256" key="3">
    <source>
        <dbReference type="ARBA" id="ARBA00005854"/>
    </source>
</evidence>
<comment type="pathway">
    <text evidence="2">Amino-acid biosynthesis; L-serine biosynthesis; L-serine from 3-phospho-D-glycerate: step 1/3.</text>
</comment>
<comment type="catalytic activity">
    <reaction evidence="8">
        <text>(R)-2-hydroxyglutarate + NAD(+) = 2-oxoglutarate + NADH + H(+)</text>
        <dbReference type="Rhea" id="RHEA:49612"/>
        <dbReference type="ChEBI" id="CHEBI:15378"/>
        <dbReference type="ChEBI" id="CHEBI:15801"/>
        <dbReference type="ChEBI" id="CHEBI:16810"/>
        <dbReference type="ChEBI" id="CHEBI:57540"/>
        <dbReference type="ChEBI" id="CHEBI:57945"/>
        <dbReference type="EC" id="1.1.1.399"/>
    </reaction>
</comment>
<dbReference type="SUPFAM" id="SSF52283">
    <property type="entry name" value="Formate/glycerate dehydrogenase catalytic domain-like"/>
    <property type="match status" value="1"/>
</dbReference>
<gene>
    <name evidence="12" type="ORF">BC6307_11240</name>
</gene>
<dbReference type="SUPFAM" id="SSF55021">
    <property type="entry name" value="ACT-like"/>
    <property type="match status" value="1"/>
</dbReference>
<dbReference type="InterPro" id="IPR006140">
    <property type="entry name" value="D-isomer_DH_NAD-bd"/>
</dbReference>
<organism evidence="12 13">
    <name type="scientific">Sutcliffiella cohnii</name>
    <dbReference type="NCBI Taxonomy" id="33932"/>
    <lineage>
        <taxon>Bacteria</taxon>
        <taxon>Bacillati</taxon>
        <taxon>Bacillota</taxon>
        <taxon>Bacilli</taxon>
        <taxon>Bacillales</taxon>
        <taxon>Bacillaceae</taxon>
        <taxon>Sutcliffiella</taxon>
    </lineage>
</organism>
<dbReference type="InterPro" id="IPR006139">
    <property type="entry name" value="D-isomer_2_OHA_DH_cat_dom"/>
</dbReference>
<dbReference type="PANTHER" id="PTHR42938:SF47">
    <property type="entry name" value="HYDROXYPYRUVATE REDUCTASE"/>
    <property type="match status" value="1"/>
</dbReference>
<dbReference type="PROSITE" id="PS51671">
    <property type="entry name" value="ACT"/>
    <property type="match status" value="1"/>
</dbReference>
<dbReference type="GO" id="GO:0051287">
    <property type="term" value="F:NAD binding"/>
    <property type="evidence" value="ECO:0007669"/>
    <property type="project" value="InterPro"/>
</dbReference>
<dbReference type="SUPFAM" id="SSF51735">
    <property type="entry name" value="NAD(P)-binding Rossmann-fold domains"/>
    <property type="match status" value="1"/>
</dbReference>
<sequence length="393" mass="43494">MFKIKTYNSIAPKGLQVFENNSYMLNESDNPDGILLRSFNLHDESIAQSVKAIARAGVGVNNIPVKELSDQGVVVFNTPGANANAVKELVLLSLFVSSRNFLPAIEWTNTLKIDNSTSIPSQVESGKKQFVGNEIRGKRFGVIGVGAIGVLVANDALALGMDVVAYDPFISVNTAWQLSSNVQRAHNMDEIFSTCDYITLHVPLTDKTRNIIDEAAIGKMKTGVRLLNFSRAELVNVEHLQDALEKEKISNYITDFPTEKLLKMKNVITIPHLGASTVEAEENCAFMAASTLKQYLETGNIQHSVNFPNVYLPFTRLSRVTVAHKNIPNMVGQITAVLAQYEMNIANMLNSSKDLWAYTIIDLDSKAEHKDSIIQKLLTIDGIKKVRIIENER</sequence>
<accession>A0A223KQM8</accession>
<dbReference type="KEGG" id="bcoh:BC6307_11240"/>
<dbReference type="Proteomes" id="UP000215224">
    <property type="component" value="Chromosome"/>
</dbReference>
<reference evidence="12 13" key="1">
    <citation type="submission" date="2016-12" db="EMBL/GenBank/DDBJ databases">
        <title>The whole genome sequencing and assembly of Bacillus cohnii DSM 6307T strain.</title>
        <authorList>
            <person name="Lee Y.-J."/>
            <person name="Yi H."/>
            <person name="Bahn Y.-S."/>
            <person name="Kim J.F."/>
            <person name="Lee D.-W."/>
        </authorList>
    </citation>
    <scope>NUCLEOTIDE SEQUENCE [LARGE SCALE GENOMIC DNA]</scope>
    <source>
        <strain evidence="12 13">DSM 6307</strain>
    </source>
</reference>
<comment type="similarity">
    <text evidence="3 10">Belongs to the D-isomer specific 2-hydroxyacid dehydrogenase family.</text>
</comment>
<feature type="domain" description="ACT" evidence="11">
    <location>
        <begin position="319"/>
        <end position="391"/>
    </location>
</feature>
<dbReference type="InterPro" id="IPR002912">
    <property type="entry name" value="ACT_dom"/>
</dbReference>
<evidence type="ECO:0000313" key="12">
    <source>
        <dbReference type="EMBL" id="AST91811.1"/>
    </source>
</evidence>
<dbReference type="Gene3D" id="3.40.50.720">
    <property type="entry name" value="NAD(P)-binding Rossmann-like Domain"/>
    <property type="match status" value="2"/>
</dbReference>
<evidence type="ECO:0000256" key="8">
    <source>
        <dbReference type="ARBA" id="ARBA00048126"/>
    </source>
</evidence>
<dbReference type="EC" id="1.1.1.399" evidence="4"/>
<dbReference type="FunFam" id="3.40.50.720:FF:000584">
    <property type="entry name" value="D-3-phosphoglycerate dehydrogenase"/>
    <property type="match status" value="1"/>
</dbReference>
<evidence type="ECO:0000313" key="13">
    <source>
        <dbReference type="Proteomes" id="UP000215224"/>
    </source>
</evidence>
<keyword evidence="10" id="KW-0560">Oxidoreductase</keyword>
<keyword evidence="13" id="KW-1185">Reference proteome</keyword>
<dbReference type="InterPro" id="IPR036291">
    <property type="entry name" value="NAD(P)-bd_dom_sf"/>
</dbReference>
<evidence type="ECO:0000256" key="10">
    <source>
        <dbReference type="RuleBase" id="RU003719"/>
    </source>
</evidence>
<protein>
    <recommendedName>
        <fullName evidence="6">D-3-phosphoglycerate dehydrogenase</fullName>
        <ecNumber evidence="4">1.1.1.399</ecNumber>
        <ecNumber evidence="5">1.1.1.95</ecNumber>
    </recommendedName>
    <alternativeName>
        <fullName evidence="7">2-oxoglutarate reductase</fullName>
    </alternativeName>
</protein>
<dbReference type="EMBL" id="CP018866">
    <property type="protein sequence ID" value="AST91811.1"/>
    <property type="molecule type" value="Genomic_DNA"/>
</dbReference>
<evidence type="ECO:0000256" key="5">
    <source>
        <dbReference type="ARBA" id="ARBA00013143"/>
    </source>
</evidence>
<dbReference type="Pfam" id="PF02826">
    <property type="entry name" value="2-Hacid_dh_C"/>
    <property type="match status" value="1"/>
</dbReference>
<dbReference type="InterPro" id="IPR045865">
    <property type="entry name" value="ACT-like_dom_sf"/>
</dbReference>
<evidence type="ECO:0000256" key="4">
    <source>
        <dbReference type="ARBA" id="ARBA00013001"/>
    </source>
</evidence>
<evidence type="ECO:0000256" key="1">
    <source>
        <dbReference type="ARBA" id="ARBA00003800"/>
    </source>
</evidence>
<dbReference type="STRING" id="1314751.GCA_001591425_04390"/>